<evidence type="ECO:0000256" key="2">
    <source>
        <dbReference type="ARBA" id="ARBA00022516"/>
    </source>
</evidence>
<sequence length="585" mass="65815">MDMTSPFRLTRKTPFGIGENLTEWATGLSQLDRFYAERPIGCDTKAFLRYTLETLGIQYHINSGLLSEVPSHGPTVIVANHPLGCVEGVILAELLLMIRPDVKVLANYHLKSIPELDDLFIGVDVFDSQDAHKANLHAYREAKTHLKEGGLLLMFPAGEVSQMIDRKTKRLEDKEWSRSVSAFIKGSKATTVPIFVRGTNSKSFYMAGKVHPMLRTLMLGRELLNKTRQPIEISIGEAIKYKEVNKLTDGQIVSYLRLNTYLLNRSQNLIQKPELSTNKESAIAPALPLSNILDDLQHLPQEHHLLSSGEFEVYCTTANHIPSILHEIGRLREINFRAVGEGTGETLDIDEFDKHYRHLFVWDNQNQQLVGAYRLGVVEQILDSKGVNGLYSRTLFHYDHRFLNKMGKAVELGRSVIAAPYQKSMNALLLLWKGIASFINQNPEYTHLFGPVSISNDYSEQARQLLADTMTLHYYDNDSANYVEASNPLKSQQSLWNTSLLTALSDLQLLSRVIARIDDGKGVPVLLRQYLALNGKLVSFNVDPEFNSALDGLIVVDLRSVPAKTLGRYMGSTEAQQYLSYHSID</sequence>
<evidence type="ECO:0000256" key="7">
    <source>
        <dbReference type="ARBA" id="ARBA00039058"/>
    </source>
</evidence>
<protein>
    <recommendedName>
        <fullName evidence="8">L-ornithine N(alpha)-acyltransferase</fullName>
        <ecNumber evidence="7">2.3.2.30</ecNumber>
    </recommendedName>
</protein>
<comment type="caution">
    <text evidence="12">The sequence shown here is derived from an EMBL/GenBank/DDBJ whole genome shotgun (WGS) entry which is preliminary data.</text>
</comment>
<evidence type="ECO:0000256" key="10">
    <source>
        <dbReference type="ARBA" id="ARBA00047785"/>
    </source>
</evidence>
<dbReference type="PANTHER" id="PTHR37323">
    <property type="entry name" value="GCN5-RELATED N-ACETYLTRANSFERASE"/>
    <property type="match status" value="1"/>
</dbReference>
<dbReference type="Pfam" id="PF19576">
    <property type="entry name" value="Acyltransf_2"/>
    <property type="match status" value="1"/>
</dbReference>
<keyword evidence="3" id="KW-0808">Transferase</keyword>
<evidence type="ECO:0000256" key="9">
    <source>
        <dbReference type="ARBA" id="ARBA00045724"/>
    </source>
</evidence>
<dbReference type="Proteomes" id="UP000838748">
    <property type="component" value="Unassembled WGS sequence"/>
</dbReference>
<comment type="function">
    <text evidence="9">Catalyzes the first step in the biosynthesis of ornithine lipids, which are phosphorus-free membrane lipids. Catalyzes the 3-hydroxyacyl-acyl carrier protein-dependent acylation of ornithine to form lyso-ornithine lipid (LOL).</text>
</comment>
<dbReference type="SUPFAM" id="SSF55729">
    <property type="entry name" value="Acyl-CoA N-acyltransferases (Nat)"/>
    <property type="match status" value="1"/>
</dbReference>
<evidence type="ECO:0000256" key="8">
    <source>
        <dbReference type="ARBA" id="ARBA00039866"/>
    </source>
</evidence>
<keyword evidence="13" id="KW-1185">Reference proteome</keyword>
<dbReference type="PANTHER" id="PTHR37323:SF1">
    <property type="entry name" value="L-ORNITHINE N(ALPHA)-ACYLTRANSFERASE"/>
    <property type="match status" value="1"/>
</dbReference>
<gene>
    <name evidence="12" type="ORF">VMF7928_01803</name>
</gene>
<evidence type="ECO:0000313" key="12">
    <source>
        <dbReference type="EMBL" id="CAH0538973.1"/>
    </source>
</evidence>
<keyword evidence="5" id="KW-0012">Acyltransferase</keyword>
<dbReference type="Pfam" id="PF13444">
    <property type="entry name" value="Acetyltransf_5"/>
    <property type="match status" value="1"/>
</dbReference>
<feature type="domain" description="Phospholipid/glycerol acyltransferase" evidence="11">
    <location>
        <begin position="75"/>
        <end position="199"/>
    </location>
</feature>
<proteinExistence type="inferred from homology"/>
<evidence type="ECO:0000256" key="1">
    <source>
        <dbReference type="ARBA" id="ARBA00005189"/>
    </source>
</evidence>
<accession>A0ABN8E1V0</accession>
<evidence type="ECO:0000256" key="4">
    <source>
        <dbReference type="ARBA" id="ARBA00023098"/>
    </source>
</evidence>
<comment type="similarity">
    <text evidence="6">Belongs to the acetyltransferase family. OlsB subfamily.</text>
</comment>
<dbReference type="SMART" id="SM00563">
    <property type="entry name" value="PlsC"/>
    <property type="match status" value="1"/>
</dbReference>
<dbReference type="InterPro" id="IPR045746">
    <property type="entry name" value="ACT14924-like_Acyltransf_dom"/>
</dbReference>
<dbReference type="EC" id="2.3.2.30" evidence="7"/>
<dbReference type="Gene3D" id="3.40.630.30">
    <property type="match status" value="1"/>
</dbReference>
<dbReference type="InterPro" id="IPR002123">
    <property type="entry name" value="Plipid/glycerol_acylTrfase"/>
</dbReference>
<evidence type="ECO:0000256" key="3">
    <source>
        <dbReference type="ARBA" id="ARBA00022679"/>
    </source>
</evidence>
<reference evidence="12" key="1">
    <citation type="submission" date="2021-11" db="EMBL/GenBank/DDBJ databases">
        <authorList>
            <person name="Rodrigo-Torres L."/>
            <person name="Arahal R. D."/>
            <person name="Lucena T."/>
        </authorList>
    </citation>
    <scope>NUCLEOTIDE SEQUENCE</scope>
    <source>
        <strain evidence="12">CECT 7928</strain>
    </source>
</reference>
<keyword evidence="4" id="KW-0443">Lipid metabolism</keyword>
<keyword evidence="2" id="KW-0444">Lipid biosynthesis</keyword>
<evidence type="ECO:0000313" key="13">
    <source>
        <dbReference type="Proteomes" id="UP000838748"/>
    </source>
</evidence>
<organism evidence="12 13">
    <name type="scientific">Vibrio marisflavi CECT 7928</name>
    <dbReference type="NCBI Taxonomy" id="634439"/>
    <lineage>
        <taxon>Bacteria</taxon>
        <taxon>Pseudomonadati</taxon>
        <taxon>Pseudomonadota</taxon>
        <taxon>Gammaproteobacteria</taxon>
        <taxon>Vibrionales</taxon>
        <taxon>Vibrionaceae</taxon>
        <taxon>Vibrio</taxon>
    </lineage>
</organism>
<dbReference type="SUPFAM" id="SSF69593">
    <property type="entry name" value="Glycerol-3-phosphate (1)-acyltransferase"/>
    <property type="match status" value="1"/>
</dbReference>
<name>A0ABN8E1V0_9VIBR</name>
<evidence type="ECO:0000256" key="6">
    <source>
        <dbReference type="ARBA" id="ARBA00038095"/>
    </source>
</evidence>
<dbReference type="CDD" id="cd07986">
    <property type="entry name" value="LPLAT_ACT14924-like"/>
    <property type="match status" value="1"/>
</dbReference>
<comment type="catalytic activity">
    <reaction evidence="10">
        <text>a (3R)-hydroxyacyl-[ACP] + L-ornithine = a lyso-ornithine lipid + holo-[ACP] + H(+)</text>
        <dbReference type="Rhea" id="RHEA:20633"/>
        <dbReference type="Rhea" id="RHEA-COMP:9685"/>
        <dbReference type="Rhea" id="RHEA-COMP:9945"/>
        <dbReference type="ChEBI" id="CHEBI:15378"/>
        <dbReference type="ChEBI" id="CHEBI:46911"/>
        <dbReference type="ChEBI" id="CHEBI:64479"/>
        <dbReference type="ChEBI" id="CHEBI:78827"/>
        <dbReference type="ChEBI" id="CHEBI:138482"/>
        <dbReference type="EC" id="2.3.2.30"/>
    </reaction>
    <physiologicalReaction direction="left-to-right" evidence="10">
        <dbReference type="Rhea" id="RHEA:20634"/>
    </physiologicalReaction>
</comment>
<dbReference type="InterPro" id="IPR052351">
    <property type="entry name" value="Ornithine_N-alpha-AT"/>
</dbReference>
<evidence type="ECO:0000259" key="11">
    <source>
        <dbReference type="SMART" id="SM00563"/>
    </source>
</evidence>
<dbReference type="EMBL" id="CAKLDM010000002">
    <property type="protein sequence ID" value="CAH0538973.1"/>
    <property type="molecule type" value="Genomic_DNA"/>
</dbReference>
<dbReference type="InterPro" id="IPR016181">
    <property type="entry name" value="Acyl_CoA_acyltransferase"/>
</dbReference>
<comment type="pathway">
    <text evidence="1">Lipid metabolism.</text>
</comment>
<evidence type="ECO:0000256" key="5">
    <source>
        <dbReference type="ARBA" id="ARBA00023315"/>
    </source>
</evidence>
<dbReference type="RefSeq" id="WP_237361131.1">
    <property type="nucleotide sequence ID" value="NZ_CAKLDM010000002.1"/>
</dbReference>